<protein>
    <submittedName>
        <fullName evidence="1">Uncharacterized protein</fullName>
    </submittedName>
</protein>
<evidence type="ECO:0000313" key="2">
    <source>
        <dbReference type="Proteomes" id="UP001187531"/>
    </source>
</evidence>
<name>A0AA88HVT1_ARTSF</name>
<accession>A0AA88HVT1</accession>
<sequence length="52" mass="5853">MNLHFASIGHSVANKLQHNLPHGQCDYHTYLVKPSVKPMILTLVTEKELANI</sequence>
<dbReference type="EMBL" id="JAVRJZ010000011">
    <property type="protein sequence ID" value="KAK2716720.1"/>
    <property type="molecule type" value="Genomic_DNA"/>
</dbReference>
<evidence type="ECO:0000313" key="1">
    <source>
        <dbReference type="EMBL" id="KAK2716720.1"/>
    </source>
</evidence>
<keyword evidence="2" id="KW-1185">Reference proteome</keyword>
<dbReference type="Proteomes" id="UP001187531">
    <property type="component" value="Unassembled WGS sequence"/>
</dbReference>
<reference evidence="1" key="1">
    <citation type="submission" date="2023-07" db="EMBL/GenBank/DDBJ databases">
        <title>Chromosome-level genome assembly of Artemia franciscana.</title>
        <authorList>
            <person name="Jo E."/>
        </authorList>
    </citation>
    <scope>NUCLEOTIDE SEQUENCE</scope>
    <source>
        <tissue evidence="1">Whole body</tissue>
    </source>
</reference>
<gene>
    <name evidence="1" type="ORF">QYM36_007012</name>
</gene>
<organism evidence="1 2">
    <name type="scientific">Artemia franciscana</name>
    <name type="common">Brine shrimp</name>
    <name type="synonym">Artemia sanfranciscana</name>
    <dbReference type="NCBI Taxonomy" id="6661"/>
    <lineage>
        <taxon>Eukaryota</taxon>
        <taxon>Metazoa</taxon>
        <taxon>Ecdysozoa</taxon>
        <taxon>Arthropoda</taxon>
        <taxon>Crustacea</taxon>
        <taxon>Branchiopoda</taxon>
        <taxon>Anostraca</taxon>
        <taxon>Artemiidae</taxon>
        <taxon>Artemia</taxon>
    </lineage>
</organism>
<dbReference type="AlphaFoldDB" id="A0AA88HVT1"/>
<comment type="caution">
    <text evidence="1">The sequence shown here is derived from an EMBL/GenBank/DDBJ whole genome shotgun (WGS) entry which is preliminary data.</text>
</comment>
<feature type="non-terminal residue" evidence="1">
    <location>
        <position position="52"/>
    </location>
</feature>
<proteinExistence type="predicted"/>